<feature type="compositionally biased region" description="Polar residues" evidence="1">
    <location>
        <begin position="39"/>
        <end position="48"/>
    </location>
</feature>
<keyword evidence="2" id="KW-1185">Reference proteome</keyword>
<feature type="compositionally biased region" description="Basic residues" evidence="1">
    <location>
        <begin position="27"/>
        <end position="38"/>
    </location>
</feature>
<name>A0A8J1JQ66_XENTR</name>
<evidence type="ECO:0000313" key="3">
    <source>
        <dbReference type="RefSeq" id="XP_031758761.1"/>
    </source>
</evidence>
<protein>
    <submittedName>
        <fullName evidence="3">Uncharacterized protein LOC116411070</fullName>
    </submittedName>
</protein>
<dbReference type="KEGG" id="xtr:116411070"/>
<gene>
    <name evidence="3 4" type="primary">LOC116411070</name>
</gene>
<evidence type="ECO:0000313" key="4">
    <source>
        <dbReference type="Xenbase" id="XB-GENE-29096999"/>
    </source>
</evidence>
<dbReference type="Xenbase" id="XB-GENE-29096999">
    <property type="gene designation" value="LOC116411070"/>
</dbReference>
<dbReference type="AGR" id="Xenbase:XB-GENE-29096999"/>
<dbReference type="Proteomes" id="UP000008143">
    <property type="component" value="Chromosome 5"/>
</dbReference>
<evidence type="ECO:0000313" key="2">
    <source>
        <dbReference type="Proteomes" id="UP000008143"/>
    </source>
</evidence>
<reference evidence="3" key="1">
    <citation type="submission" date="2025-08" db="UniProtKB">
        <authorList>
            <consortium name="RefSeq"/>
        </authorList>
    </citation>
    <scope>IDENTIFICATION</scope>
    <source>
        <strain evidence="3">Nigerian</strain>
        <tissue evidence="3">Liver and blood</tissue>
    </source>
</reference>
<sequence length="231" mass="25438">MFKTLHRNHLLPIGYLEGDQRASVSPNRHKRLRHHTRQRTAVQSTSSESELDPPVYVANVASDIESSNENNMWWPSLQDASPVLEALQPPNSCSSPPNLQSVIPLNPEAGPFQPELLSESYLNPSLVKDASPLIEVDEADDQGVNADVTFAREDVPELDASSQKECDTIQDTIQETLVQESGAELTQPCMPHDGDIVPTPRRSARVNKPVQKLTYDVLGTSTTVPLQVVSK</sequence>
<proteinExistence type="predicted"/>
<dbReference type="GeneID" id="116411070"/>
<organism evidence="2 3">
    <name type="scientific">Xenopus tropicalis</name>
    <name type="common">Western clawed frog</name>
    <name type="synonym">Silurana tropicalis</name>
    <dbReference type="NCBI Taxonomy" id="8364"/>
    <lineage>
        <taxon>Eukaryota</taxon>
        <taxon>Metazoa</taxon>
        <taxon>Chordata</taxon>
        <taxon>Craniata</taxon>
        <taxon>Vertebrata</taxon>
        <taxon>Euteleostomi</taxon>
        <taxon>Amphibia</taxon>
        <taxon>Batrachia</taxon>
        <taxon>Anura</taxon>
        <taxon>Pipoidea</taxon>
        <taxon>Pipidae</taxon>
        <taxon>Xenopodinae</taxon>
        <taxon>Xenopus</taxon>
        <taxon>Silurana</taxon>
    </lineage>
</organism>
<feature type="region of interest" description="Disordered" evidence="1">
    <location>
        <begin position="21"/>
        <end position="51"/>
    </location>
</feature>
<dbReference type="AlphaFoldDB" id="A0A8J1JQ66"/>
<evidence type="ECO:0000256" key="1">
    <source>
        <dbReference type="SAM" id="MobiDB-lite"/>
    </source>
</evidence>
<accession>A0A8J1JQ66</accession>
<dbReference type="RefSeq" id="XP_031758761.1">
    <property type="nucleotide sequence ID" value="XM_031902901.1"/>
</dbReference>